<dbReference type="EMBL" id="KV449603">
    <property type="protein sequence ID" value="OAX31092.1"/>
    <property type="molecule type" value="Genomic_DNA"/>
</dbReference>
<keyword evidence="4" id="KW-1185">Reference proteome</keyword>
<dbReference type="InterPro" id="IPR050235">
    <property type="entry name" value="CK1_Ser-Thr_kinase"/>
</dbReference>
<dbReference type="SUPFAM" id="SSF56112">
    <property type="entry name" value="Protein kinase-like (PK-like)"/>
    <property type="match status" value="1"/>
</dbReference>
<evidence type="ECO:0000256" key="1">
    <source>
        <dbReference type="ARBA" id="ARBA00012513"/>
    </source>
</evidence>
<dbReference type="Proteomes" id="UP000092154">
    <property type="component" value="Unassembled WGS sequence"/>
</dbReference>
<dbReference type="Gene3D" id="1.10.510.10">
    <property type="entry name" value="Transferase(Phosphotransferase) domain 1"/>
    <property type="match status" value="1"/>
</dbReference>
<dbReference type="InterPro" id="IPR000719">
    <property type="entry name" value="Prot_kinase_dom"/>
</dbReference>
<feature type="non-terminal residue" evidence="3">
    <location>
        <position position="182"/>
    </location>
</feature>
<evidence type="ECO:0000259" key="2">
    <source>
        <dbReference type="PROSITE" id="PS50011"/>
    </source>
</evidence>
<dbReference type="GO" id="GO:0004674">
    <property type="term" value="F:protein serine/threonine kinase activity"/>
    <property type="evidence" value="ECO:0007669"/>
    <property type="project" value="UniProtKB-EC"/>
</dbReference>
<name>A0A1B7MEQ6_9AGAM</name>
<feature type="non-terminal residue" evidence="3">
    <location>
        <position position="1"/>
    </location>
</feature>
<keyword evidence="3" id="KW-0808">Transferase</keyword>
<dbReference type="EC" id="2.7.11.1" evidence="1"/>
<dbReference type="InParanoid" id="A0A1B7MEQ6"/>
<proteinExistence type="predicted"/>
<dbReference type="PANTHER" id="PTHR11909">
    <property type="entry name" value="CASEIN KINASE-RELATED"/>
    <property type="match status" value="1"/>
</dbReference>
<sequence>EDVFNICYRSFSLNTIALIVDQLISCLQHIHTQNFIHRDLKPTNVLIGIGNNTHIIYLVDFSISKQYRDPNTHVHIMPGHTTSLIGTPAPTPINSHCGLELGRRDDLELLIYLLIYLVHGCLPWLNREITTDSIVLDMKLNMDELCHELPCKFRHMLDYLRGLAFHAKPNYSYLRVLVQKLH</sequence>
<feature type="domain" description="Protein kinase" evidence="2">
    <location>
        <begin position="1"/>
        <end position="182"/>
    </location>
</feature>
<dbReference type="InterPro" id="IPR011009">
    <property type="entry name" value="Kinase-like_dom_sf"/>
</dbReference>
<gene>
    <name evidence="3" type="ORF">K503DRAFT_647247</name>
</gene>
<dbReference type="STRING" id="1314800.A0A1B7MEQ6"/>
<keyword evidence="3" id="KW-0418">Kinase</keyword>
<dbReference type="GO" id="GO:0005524">
    <property type="term" value="F:ATP binding"/>
    <property type="evidence" value="ECO:0007669"/>
    <property type="project" value="InterPro"/>
</dbReference>
<dbReference type="PROSITE" id="PS50011">
    <property type="entry name" value="PROTEIN_KINASE_DOM"/>
    <property type="match status" value="1"/>
</dbReference>
<dbReference type="OrthoDB" id="2602787at2759"/>
<organism evidence="3 4">
    <name type="scientific">Rhizopogon vinicolor AM-OR11-026</name>
    <dbReference type="NCBI Taxonomy" id="1314800"/>
    <lineage>
        <taxon>Eukaryota</taxon>
        <taxon>Fungi</taxon>
        <taxon>Dikarya</taxon>
        <taxon>Basidiomycota</taxon>
        <taxon>Agaricomycotina</taxon>
        <taxon>Agaricomycetes</taxon>
        <taxon>Agaricomycetidae</taxon>
        <taxon>Boletales</taxon>
        <taxon>Suillineae</taxon>
        <taxon>Rhizopogonaceae</taxon>
        <taxon>Rhizopogon</taxon>
    </lineage>
</organism>
<dbReference type="PROSITE" id="PS00108">
    <property type="entry name" value="PROTEIN_KINASE_ST"/>
    <property type="match status" value="1"/>
</dbReference>
<protein>
    <recommendedName>
        <fullName evidence="1">non-specific serine/threonine protein kinase</fullName>
        <ecNumber evidence="1">2.7.11.1</ecNumber>
    </recommendedName>
</protein>
<dbReference type="Pfam" id="PF00069">
    <property type="entry name" value="Pkinase"/>
    <property type="match status" value="1"/>
</dbReference>
<reference evidence="3 4" key="1">
    <citation type="submission" date="2016-06" db="EMBL/GenBank/DDBJ databases">
        <title>Comparative genomics of the ectomycorrhizal sister species Rhizopogon vinicolor and Rhizopogon vesiculosus (Basidiomycota: Boletales) reveals a divergence of the mating type B locus.</title>
        <authorList>
            <consortium name="DOE Joint Genome Institute"/>
            <person name="Mujic A.B."/>
            <person name="Kuo A."/>
            <person name="Tritt A."/>
            <person name="Lipzen A."/>
            <person name="Chen C."/>
            <person name="Johnson J."/>
            <person name="Sharma A."/>
            <person name="Barry K."/>
            <person name="Grigoriev I.V."/>
            <person name="Spatafora J.W."/>
        </authorList>
    </citation>
    <scope>NUCLEOTIDE SEQUENCE [LARGE SCALE GENOMIC DNA]</scope>
    <source>
        <strain evidence="3 4">AM-OR11-026</strain>
    </source>
</reference>
<evidence type="ECO:0000313" key="3">
    <source>
        <dbReference type="EMBL" id="OAX31092.1"/>
    </source>
</evidence>
<evidence type="ECO:0000313" key="4">
    <source>
        <dbReference type="Proteomes" id="UP000092154"/>
    </source>
</evidence>
<dbReference type="InterPro" id="IPR008271">
    <property type="entry name" value="Ser/Thr_kinase_AS"/>
</dbReference>
<accession>A0A1B7MEQ6</accession>
<dbReference type="AlphaFoldDB" id="A0A1B7MEQ6"/>